<dbReference type="Proteomes" id="UP000231094">
    <property type="component" value="Unassembled WGS sequence"/>
</dbReference>
<dbReference type="EMBL" id="MEIV01000015">
    <property type="protein sequence ID" value="PIT64507.1"/>
    <property type="molecule type" value="Genomic_DNA"/>
</dbReference>
<comment type="caution">
    <text evidence="1">The sequence shown here is derived from an EMBL/GenBank/DDBJ whole genome shotgun (WGS) entry which is preliminary data.</text>
</comment>
<sequence length="340" mass="39321">MSIIINAYSTLTNPTAINFSCKKLNQSGLNSLNFIDHLNGLIDRIMQASDGQMNTRRYELYRHIQKTKHLFTFEIEEDQFNDLAIWGEHANVILFFPDGTVRNPNREVLQYSNGKFDINVNMPYPTEALQRKAKTEQYLATLGLHSLESLPPVVAESEVILRTPDEVAKRALALMLTGIQAESFRENDPLDPEEFKERCPIGYAALSNIEYDFIHNIQPQEQDIMNMGWRYEALLPLQWALNWQSTLPFADTFCQASSLVEKGLENINPETSTLTLRPLSELLDALDLNYRLHWLTRDYRINNKPLPVQMVEDIIQERQHAFNWLTNFENADWDDVDTPT</sequence>
<dbReference type="AlphaFoldDB" id="A0A2N9Y6L2"/>
<name>A0A2N9Y6L2_9NEIS</name>
<proteinExistence type="predicted"/>
<dbReference type="InterPro" id="IPR025368">
    <property type="entry name" value="DUF4272"/>
</dbReference>
<evidence type="ECO:0000313" key="2">
    <source>
        <dbReference type="Proteomes" id="UP000231094"/>
    </source>
</evidence>
<gene>
    <name evidence="1" type="ORF">BHC47_10060</name>
</gene>
<organism evidence="1 2">
    <name type="scientific">Snodgrassella alvi</name>
    <dbReference type="NCBI Taxonomy" id="1196083"/>
    <lineage>
        <taxon>Bacteria</taxon>
        <taxon>Pseudomonadati</taxon>
        <taxon>Pseudomonadota</taxon>
        <taxon>Betaproteobacteria</taxon>
        <taxon>Neisseriales</taxon>
        <taxon>Neisseriaceae</taxon>
        <taxon>Snodgrassella</taxon>
    </lineage>
</organism>
<protein>
    <recommendedName>
        <fullName evidence="3">DUF4272 domain-containing protein</fullName>
    </recommendedName>
</protein>
<evidence type="ECO:0000313" key="1">
    <source>
        <dbReference type="EMBL" id="PIT64507.1"/>
    </source>
</evidence>
<accession>A0A2N9Y6L2</accession>
<dbReference type="Pfam" id="PF14094">
    <property type="entry name" value="DUF4272"/>
    <property type="match status" value="1"/>
</dbReference>
<evidence type="ECO:0008006" key="3">
    <source>
        <dbReference type="Google" id="ProtNLM"/>
    </source>
</evidence>
<reference evidence="1 2" key="1">
    <citation type="journal article" date="2017" name="MBio">
        <title>Type VI secretion-mediated competition in the bee gut microbiome.</title>
        <authorList>
            <person name="Steele M.I."/>
            <person name="Kwong W.K."/>
            <person name="Powell J.E."/>
            <person name="Whiteley M."/>
            <person name="Moran N.A."/>
        </authorList>
    </citation>
    <scope>NUCLEOTIDE SEQUENCE [LARGE SCALE GENOMIC DNA]</scope>
    <source>
        <strain evidence="1 2">PEB0171</strain>
    </source>
</reference>
<dbReference type="RefSeq" id="WP_100115452.1">
    <property type="nucleotide sequence ID" value="NZ_MEIV01000015.1"/>
</dbReference>